<comment type="caution">
    <text evidence="9">The sequence shown here is derived from an EMBL/GenBank/DDBJ whole genome shotgun (WGS) entry which is preliminary data.</text>
</comment>
<evidence type="ECO:0000256" key="6">
    <source>
        <dbReference type="ARBA" id="ARBA00023136"/>
    </source>
</evidence>
<keyword evidence="2 7" id="KW-0813">Transport</keyword>
<reference evidence="9 10" key="1">
    <citation type="submission" date="2014-03" db="EMBL/GenBank/DDBJ databases">
        <title>Genomics of Bifidobacteria.</title>
        <authorList>
            <person name="Ventura M."/>
            <person name="Milani C."/>
            <person name="Lugli G.A."/>
        </authorList>
    </citation>
    <scope>NUCLEOTIDE SEQUENCE [LARGE SCALE GENOMIC DNA]</scope>
    <source>
        <strain evidence="9 10">LMG 21816</strain>
    </source>
</reference>
<dbReference type="CDD" id="cd06261">
    <property type="entry name" value="TM_PBP2"/>
    <property type="match status" value="1"/>
</dbReference>
<evidence type="ECO:0000256" key="3">
    <source>
        <dbReference type="ARBA" id="ARBA00022475"/>
    </source>
</evidence>
<feature type="transmembrane region" description="Helical" evidence="7">
    <location>
        <begin position="230"/>
        <end position="251"/>
    </location>
</feature>
<feature type="transmembrane region" description="Helical" evidence="7">
    <location>
        <begin position="20"/>
        <end position="42"/>
    </location>
</feature>
<protein>
    <submittedName>
        <fullName evidence="9">Putative ABC transporter, permease protein</fullName>
    </submittedName>
</protein>
<sequence length="270" mass="28688">MRIGRHTMNEHRTESWWRKALPPVLTVGGLLVVWELCVRVGGVPERTLAAPSQIVASMIRTWPDLMAAAAVTTVEAVAGFLIAVAAGVIIGIGLHLSKTLDRAVSPLLVAAQTIPLITIAPLFVIWFGFEPFGKIVLVAVLGVFPIAVQTTRGLDAVPRFYEDVALTCGATRSWTLWHVKLRVAARQIFGGIRISAAYVFGTAVTAEYLGAVDGLGIWLQAAFNSFRTPLIFAAAVVVVAETAILLGLVALAERLLLGGDDAVTLGSDGQ</sequence>
<gene>
    <name evidence="9" type="ORF">BPULL_1522</name>
</gene>
<keyword evidence="5 7" id="KW-1133">Transmembrane helix</keyword>
<dbReference type="InterPro" id="IPR000515">
    <property type="entry name" value="MetI-like"/>
</dbReference>
<dbReference type="EMBL" id="JGZJ01000009">
    <property type="protein sequence ID" value="KFI81854.1"/>
    <property type="molecule type" value="Genomic_DNA"/>
</dbReference>
<dbReference type="GO" id="GO:0055085">
    <property type="term" value="P:transmembrane transport"/>
    <property type="evidence" value="ECO:0007669"/>
    <property type="project" value="InterPro"/>
</dbReference>
<dbReference type="PANTHER" id="PTHR30151">
    <property type="entry name" value="ALKANE SULFONATE ABC TRANSPORTER-RELATED, MEMBRANE SUBUNIT"/>
    <property type="match status" value="1"/>
</dbReference>
<evidence type="ECO:0000256" key="4">
    <source>
        <dbReference type="ARBA" id="ARBA00022692"/>
    </source>
</evidence>
<name>A0A7V8HPV8_9BIFI</name>
<dbReference type="PANTHER" id="PTHR30151:SF20">
    <property type="entry name" value="ABC TRANSPORTER PERMEASE PROTEIN HI_0355-RELATED"/>
    <property type="match status" value="1"/>
</dbReference>
<dbReference type="Proteomes" id="UP000029109">
    <property type="component" value="Unassembled WGS sequence"/>
</dbReference>
<accession>A0A7V8HPV8</accession>
<dbReference type="SUPFAM" id="SSF161098">
    <property type="entry name" value="MetI-like"/>
    <property type="match status" value="1"/>
</dbReference>
<comment type="similarity">
    <text evidence="7">Belongs to the binding-protein-dependent transport system permease family.</text>
</comment>
<feature type="transmembrane region" description="Helical" evidence="7">
    <location>
        <begin position="196"/>
        <end position="218"/>
    </location>
</feature>
<keyword evidence="6 7" id="KW-0472">Membrane</keyword>
<evidence type="ECO:0000256" key="1">
    <source>
        <dbReference type="ARBA" id="ARBA00004651"/>
    </source>
</evidence>
<feature type="transmembrane region" description="Helical" evidence="7">
    <location>
        <begin position="106"/>
        <end position="129"/>
    </location>
</feature>
<dbReference type="Gene3D" id="1.10.3720.10">
    <property type="entry name" value="MetI-like"/>
    <property type="match status" value="1"/>
</dbReference>
<dbReference type="AlphaFoldDB" id="A0A7V8HPV8"/>
<feature type="transmembrane region" description="Helical" evidence="7">
    <location>
        <begin position="135"/>
        <end position="154"/>
    </location>
</feature>
<dbReference type="Pfam" id="PF00528">
    <property type="entry name" value="BPD_transp_1"/>
    <property type="match status" value="1"/>
</dbReference>
<feature type="domain" description="ABC transmembrane type-1" evidence="8">
    <location>
        <begin position="69"/>
        <end position="249"/>
    </location>
</feature>
<keyword evidence="3" id="KW-1003">Cell membrane</keyword>
<evidence type="ECO:0000256" key="5">
    <source>
        <dbReference type="ARBA" id="ARBA00022989"/>
    </source>
</evidence>
<comment type="subcellular location">
    <subcellularLocation>
        <location evidence="1 7">Cell membrane</location>
        <topology evidence="1 7">Multi-pass membrane protein</topology>
    </subcellularLocation>
</comment>
<evidence type="ECO:0000256" key="7">
    <source>
        <dbReference type="RuleBase" id="RU363032"/>
    </source>
</evidence>
<evidence type="ECO:0000256" key="2">
    <source>
        <dbReference type="ARBA" id="ARBA00022448"/>
    </source>
</evidence>
<dbReference type="GO" id="GO:0005886">
    <property type="term" value="C:plasma membrane"/>
    <property type="evidence" value="ECO:0007669"/>
    <property type="project" value="UniProtKB-SubCell"/>
</dbReference>
<evidence type="ECO:0000259" key="8">
    <source>
        <dbReference type="PROSITE" id="PS50928"/>
    </source>
</evidence>
<proteinExistence type="inferred from homology"/>
<evidence type="ECO:0000313" key="9">
    <source>
        <dbReference type="EMBL" id="KFI81854.1"/>
    </source>
</evidence>
<feature type="transmembrane region" description="Helical" evidence="7">
    <location>
        <begin position="65"/>
        <end position="94"/>
    </location>
</feature>
<organism evidence="9 10">
    <name type="scientific">Bifidobacterium pullorum</name>
    <dbReference type="NCBI Taxonomy" id="78448"/>
    <lineage>
        <taxon>Bacteria</taxon>
        <taxon>Bacillati</taxon>
        <taxon>Actinomycetota</taxon>
        <taxon>Actinomycetes</taxon>
        <taxon>Bifidobacteriales</taxon>
        <taxon>Bifidobacteriaceae</taxon>
        <taxon>Bifidobacterium</taxon>
    </lineage>
</organism>
<dbReference type="InterPro" id="IPR035906">
    <property type="entry name" value="MetI-like_sf"/>
</dbReference>
<evidence type="ECO:0000313" key="10">
    <source>
        <dbReference type="Proteomes" id="UP000029109"/>
    </source>
</evidence>
<dbReference type="PROSITE" id="PS50928">
    <property type="entry name" value="ABC_TM1"/>
    <property type="match status" value="1"/>
</dbReference>
<keyword evidence="4 7" id="KW-0812">Transmembrane</keyword>